<dbReference type="GO" id="GO:0000030">
    <property type="term" value="F:mannosyltransferase activity"/>
    <property type="evidence" value="ECO:0007669"/>
    <property type="project" value="TreeGrafter"/>
</dbReference>
<name>A0A0L8HI56_OCTBM</name>
<gene>
    <name evidence="1" type="ORF">OCBIM_22013935mg</name>
</gene>
<dbReference type="Gene3D" id="1.25.40.10">
    <property type="entry name" value="Tetratricopeptide repeat domain"/>
    <property type="match status" value="1"/>
</dbReference>
<sequence>MRSALFNLALMLVNDLKQPHEAVPYLQKLLMYYPNHTKGLILMGDININILKDLNSAEKNFLTILKNEPGNVQAIHNLCVVYVERGDILKAEKCLQHAHSLAPSESYILQHLNIVRNKIKSIKAKKKPQ</sequence>
<proteinExistence type="predicted"/>
<dbReference type="PANTHER" id="PTHR44395">
    <property type="match status" value="1"/>
</dbReference>
<organism evidence="1">
    <name type="scientific">Octopus bimaculoides</name>
    <name type="common">California two-spotted octopus</name>
    <dbReference type="NCBI Taxonomy" id="37653"/>
    <lineage>
        <taxon>Eukaryota</taxon>
        <taxon>Metazoa</taxon>
        <taxon>Spiralia</taxon>
        <taxon>Lophotrochozoa</taxon>
        <taxon>Mollusca</taxon>
        <taxon>Cephalopoda</taxon>
        <taxon>Coleoidea</taxon>
        <taxon>Octopodiformes</taxon>
        <taxon>Octopoda</taxon>
        <taxon>Incirrata</taxon>
        <taxon>Octopodidae</taxon>
        <taxon>Octopus</taxon>
    </lineage>
</organism>
<dbReference type="InterPro" id="IPR019734">
    <property type="entry name" value="TPR_rpt"/>
</dbReference>
<dbReference type="FunFam" id="1.25.40.10:FF:000239">
    <property type="entry name" value="Transmembrane and TPR repeat-containing protein 3"/>
    <property type="match status" value="1"/>
</dbReference>
<dbReference type="OrthoDB" id="66906at2759"/>
<dbReference type="InterPro" id="IPR011990">
    <property type="entry name" value="TPR-like_helical_dom_sf"/>
</dbReference>
<protein>
    <submittedName>
        <fullName evidence="1">Uncharacterized protein</fullName>
    </submittedName>
</protein>
<dbReference type="STRING" id="37653.A0A0L8HI56"/>
<dbReference type="SUPFAM" id="SSF48452">
    <property type="entry name" value="TPR-like"/>
    <property type="match status" value="1"/>
</dbReference>
<dbReference type="GO" id="GO:0035269">
    <property type="term" value="P:protein O-linked glycosylation via mannose"/>
    <property type="evidence" value="ECO:0007669"/>
    <property type="project" value="TreeGrafter"/>
</dbReference>
<dbReference type="EMBL" id="KQ418073">
    <property type="protein sequence ID" value="KOF88927.1"/>
    <property type="molecule type" value="Genomic_DNA"/>
</dbReference>
<dbReference type="AlphaFoldDB" id="A0A0L8HI56"/>
<dbReference type="Pfam" id="PF13181">
    <property type="entry name" value="TPR_8"/>
    <property type="match status" value="1"/>
</dbReference>
<evidence type="ECO:0000313" key="1">
    <source>
        <dbReference type="EMBL" id="KOF88927.1"/>
    </source>
</evidence>
<dbReference type="PANTHER" id="PTHR44395:SF1">
    <property type="entry name" value="PROTEIN O-MANNOSYL-TRANSFERASE TMTC3"/>
    <property type="match status" value="1"/>
</dbReference>
<dbReference type="GO" id="GO:0005783">
    <property type="term" value="C:endoplasmic reticulum"/>
    <property type="evidence" value="ECO:0007669"/>
    <property type="project" value="TreeGrafter"/>
</dbReference>
<accession>A0A0L8HI56</accession>
<reference evidence="1" key="1">
    <citation type="submission" date="2015-07" db="EMBL/GenBank/DDBJ databases">
        <title>MeaNS - Measles Nucleotide Surveillance Program.</title>
        <authorList>
            <person name="Tran T."/>
            <person name="Druce J."/>
        </authorList>
    </citation>
    <scope>NUCLEOTIDE SEQUENCE</scope>
    <source>
        <strain evidence="1">UCB-OBI-ISO-001</strain>
        <tissue evidence="1">Gonad</tissue>
    </source>
</reference>